<feature type="transmembrane region" description="Helical" evidence="5">
    <location>
        <begin position="206"/>
        <end position="228"/>
    </location>
</feature>
<evidence type="ECO:0000259" key="7">
    <source>
        <dbReference type="Pfam" id="PF00361"/>
    </source>
</evidence>
<comment type="similarity">
    <text evidence="5">Belongs to the complex I subunit 2 family.</text>
</comment>
<dbReference type="EC" id="7.1.1.-" evidence="5"/>
<reference evidence="8 9" key="1">
    <citation type="submission" date="2019-09" db="EMBL/GenBank/DDBJ databases">
        <title>Wenzhouxiangella sp. Genome sequencing and assembly.</title>
        <authorList>
            <person name="Zhang R."/>
        </authorList>
    </citation>
    <scope>NUCLEOTIDE SEQUENCE [LARGE SCALE GENOMIC DNA]</scope>
    <source>
        <strain evidence="8 9">W260</strain>
    </source>
</reference>
<dbReference type="NCBIfam" id="NF004442">
    <property type="entry name" value="PRK05777.1-5"/>
    <property type="match status" value="1"/>
</dbReference>
<feature type="transmembrane region" description="Helical" evidence="5">
    <location>
        <begin position="108"/>
        <end position="125"/>
    </location>
</feature>
<keyword evidence="8" id="KW-0560">Oxidoreductase</keyword>
<evidence type="ECO:0000256" key="3">
    <source>
        <dbReference type="ARBA" id="ARBA00022989"/>
    </source>
</evidence>
<proteinExistence type="inferred from homology"/>
<keyword evidence="5" id="KW-1278">Translocase</keyword>
<comment type="function">
    <text evidence="5">NDH-1 shuttles electrons from NADH, via FMN and iron-sulfur (Fe-S) centers, to quinones in the respiratory chain. The immediate electron acceptor for the enzyme in this species is believed to be ubiquinone. Couples the redox reaction to proton translocation (for every two electrons transferred, four hydrogen ions are translocated across the cytoplasmic membrane), and thus conserves the redox energy in a proton gradient.</text>
</comment>
<evidence type="ECO:0000256" key="6">
    <source>
        <dbReference type="RuleBase" id="RU000320"/>
    </source>
</evidence>
<keyword evidence="5" id="KW-0874">Quinone</keyword>
<dbReference type="InterPro" id="IPR001750">
    <property type="entry name" value="ND/Mrp_TM"/>
</dbReference>
<keyword evidence="3 5" id="KW-1133">Transmembrane helix</keyword>
<sequence>MNKAEMLLAAPELLVLVMACVVMCVDVFLREERRGIIHMLAVLTLVFAAIITLRQDAGIPSKEVEYAFNGVFVRDYMGDLLKLFAYGTLALVFTYSKAFLRNNNLFRADFYTLSLFSLLGAMLMISGNSLIMVYLGLELTSLASYALVAFNRDSRDGSEAAMKYFVLGSMASGLLLYGMSMIYGATGTLALPDIAEALATSGTDNLVLVFGMVFLVVGIAFKLGVVPFHMWVPDVYQGAPLAATLFISTVPKLAAFAMAYRLLVSGMAPLHGDWLQMLAFLSVASIIIGNLAAIMQTNIRRMLAYSTISHMGFVLLGMLPGTATGYGASLFYIIVYALMSAAAFGMLILLSGKGHDVQDLDDLKGLNRHNGWFAAIMAMVMFSMAGVPPLVGFFAKWLVIEAVLQAGLTWVAITAVVFSVIGAFYYLRVVKIMYFDEAPGEAVHDGPVDFTAAISLNGLLMLALGLFSGGLITLCVTSFTA</sequence>
<feature type="transmembrane region" description="Helical" evidence="5">
    <location>
        <begin position="302"/>
        <end position="323"/>
    </location>
</feature>
<dbReference type="PANTHER" id="PTHR22773">
    <property type="entry name" value="NADH DEHYDROGENASE"/>
    <property type="match status" value="1"/>
</dbReference>
<dbReference type="InterPro" id="IPR010096">
    <property type="entry name" value="NADH-Q_OxRdtase_suN/2"/>
</dbReference>
<dbReference type="GO" id="GO:0048038">
    <property type="term" value="F:quinone binding"/>
    <property type="evidence" value="ECO:0007669"/>
    <property type="project" value="UniProtKB-KW"/>
</dbReference>
<evidence type="ECO:0000256" key="5">
    <source>
        <dbReference type="HAMAP-Rule" id="MF_00445"/>
    </source>
</evidence>
<gene>
    <name evidence="5 8" type="primary">nuoN</name>
    <name evidence="8" type="ORF">F3N42_13075</name>
</gene>
<dbReference type="HAMAP" id="MF_00445">
    <property type="entry name" value="NDH1_NuoN_1"/>
    <property type="match status" value="1"/>
</dbReference>
<keyword evidence="9" id="KW-1185">Reference proteome</keyword>
<feature type="transmembrane region" description="Helical" evidence="5">
    <location>
        <begin position="6"/>
        <end position="29"/>
    </location>
</feature>
<comment type="subcellular location">
    <subcellularLocation>
        <location evidence="5">Cell membrane</location>
        <topology evidence="5">Multi-pass membrane protein</topology>
    </subcellularLocation>
    <subcellularLocation>
        <location evidence="1">Endomembrane system</location>
        <topology evidence="1">Multi-pass membrane protein</topology>
    </subcellularLocation>
    <subcellularLocation>
        <location evidence="6">Membrane</location>
        <topology evidence="6">Multi-pass membrane protein</topology>
    </subcellularLocation>
</comment>
<evidence type="ECO:0000256" key="2">
    <source>
        <dbReference type="ARBA" id="ARBA00022692"/>
    </source>
</evidence>
<evidence type="ECO:0000256" key="1">
    <source>
        <dbReference type="ARBA" id="ARBA00004127"/>
    </source>
</evidence>
<keyword evidence="5" id="KW-0813">Transport</keyword>
<keyword evidence="2 5" id="KW-0812">Transmembrane</keyword>
<evidence type="ECO:0000313" key="9">
    <source>
        <dbReference type="Proteomes" id="UP000325372"/>
    </source>
</evidence>
<keyword evidence="5" id="KW-1003">Cell membrane</keyword>
<dbReference type="GO" id="GO:0005886">
    <property type="term" value="C:plasma membrane"/>
    <property type="evidence" value="ECO:0007669"/>
    <property type="project" value="UniProtKB-SubCell"/>
</dbReference>
<comment type="catalytic activity">
    <reaction evidence="5">
        <text>a quinone + NADH + 5 H(+)(in) = a quinol + NAD(+) + 4 H(+)(out)</text>
        <dbReference type="Rhea" id="RHEA:57888"/>
        <dbReference type="ChEBI" id="CHEBI:15378"/>
        <dbReference type="ChEBI" id="CHEBI:24646"/>
        <dbReference type="ChEBI" id="CHEBI:57540"/>
        <dbReference type="ChEBI" id="CHEBI:57945"/>
        <dbReference type="ChEBI" id="CHEBI:132124"/>
    </reaction>
</comment>
<feature type="domain" description="NADH:quinone oxidoreductase/Mrp antiporter transmembrane" evidence="7">
    <location>
        <begin position="128"/>
        <end position="421"/>
    </location>
</feature>
<feature type="transmembrane region" description="Helical" evidence="5">
    <location>
        <begin position="459"/>
        <end position="479"/>
    </location>
</feature>
<feature type="transmembrane region" description="Helical" evidence="5">
    <location>
        <begin position="274"/>
        <end position="295"/>
    </location>
</feature>
<dbReference type="NCBIfam" id="TIGR01770">
    <property type="entry name" value="NDH_I_N"/>
    <property type="match status" value="1"/>
</dbReference>
<comment type="caution">
    <text evidence="8">The sequence shown here is derived from an EMBL/GenBank/DDBJ whole genome shotgun (WGS) entry which is preliminary data.</text>
</comment>
<dbReference type="GO" id="GO:0008137">
    <property type="term" value="F:NADH dehydrogenase (ubiquinone) activity"/>
    <property type="evidence" value="ECO:0007669"/>
    <property type="project" value="InterPro"/>
</dbReference>
<accession>A0A5N0T5D6</accession>
<keyword evidence="5" id="KW-0830">Ubiquinone</keyword>
<dbReference type="Proteomes" id="UP000325372">
    <property type="component" value="Unassembled WGS sequence"/>
</dbReference>
<dbReference type="GO" id="GO:0050136">
    <property type="term" value="F:NADH dehydrogenase (quinone) (non-electrogenic) activity"/>
    <property type="evidence" value="ECO:0007669"/>
    <property type="project" value="UniProtKB-UniRule"/>
</dbReference>
<feature type="transmembrane region" description="Helical" evidence="5">
    <location>
        <begin position="36"/>
        <end position="53"/>
    </location>
</feature>
<comment type="subunit">
    <text evidence="5">NDH-1 is composed of 14 different subunits. Subunits NuoA, H, J, K, L, M, N constitute the membrane sector of the complex.</text>
</comment>
<dbReference type="Pfam" id="PF00361">
    <property type="entry name" value="Proton_antipo_M"/>
    <property type="match status" value="1"/>
</dbReference>
<dbReference type="EMBL" id="VYXP01000008">
    <property type="protein sequence ID" value="KAA9130265.1"/>
    <property type="molecule type" value="Genomic_DNA"/>
</dbReference>
<name>A0A5N0T5D6_9GAMM</name>
<keyword evidence="4 5" id="KW-0472">Membrane</keyword>
<dbReference type="RefSeq" id="WP_150864930.1">
    <property type="nucleotide sequence ID" value="NZ_VYXP01000008.1"/>
</dbReference>
<feature type="transmembrane region" description="Helical" evidence="5">
    <location>
        <begin position="371"/>
        <end position="395"/>
    </location>
</feature>
<feature type="transmembrane region" description="Helical" evidence="5">
    <location>
        <begin position="407"/>
        <end position="427"/>
    </location>
</feature>
<dbReference type="AlphaFoldDB" id="A0A5N0T5D6"/>
<evidence type="ECO:0000256" key="4">
    <source>
        <dbReference type="ARBA" id="ARBA00023136"/>
    </source>
</evidence>
<organism evidence="8 9">
    <name type="scientific">Marinihelvus fidelis</name>
    <dbReference type="NCBI Taxonomy" id="2613842"/>
    <lineage>
        <taxon>Bacteria</taxon>
        <taxon>Pseudomonadati</taxon>
        <taxon>Pseudomonadota</taxon>
        <taxon>Gammaproteobacteria</taxon>
        <taxon>Chromatiales</taxon>
        <taxon>Wenzhouxiangellaceae</taxon>
        <taxon>Marinihelvus</taxon>
    </lineage>
</organism>
<dbReference type="GO" id="GO:0042773">
    <property type="term" value="P:ATP synthesis coupled electron transport"/>
    <property type="evidence" value="ECO:0007669"/>
    <property type="project" value="InterPro"/>
</dbReference>
<feature type="transmembrane region" description="Helical" evidence="5">
    <location>
        <begin position="329"/>
        <end position="350"/>
    </location>
</feature>
<evidence type="ECO:0000313" key="8">
    <source>
        <dbReference type="EMBL" id="KAA9130265.1"/>
    </source>
</evidence>
<feature type="transmembrane region" description="Helical" evidence="5">
    <location>
        <begin position="162"/>
        <end position="186"/>
    </location>
</feature>
<protein>
    <recommendedName>
        <fullName evidence="5">NADH-quinone oxidoreductase subunit N</fullName>
        <ecNumber evidence="5">7.1.1.-</ecNumber>
    </recommendedName>
    <alternativeName>
        <fullName evidence="5">NADH dehydrogenase I subunit N</fullName>
    </alternativeName>
    <alternativeName>
        <fullName evidence="5">NDH-1 subunit N</fullName>
    </alternativeName>
</protein>
<dbReference type="GO" id="GO:0012505">
    <property type="term" value="C:endomembrane system"/>
    <property type="evidence" value="ECO:0007669"/>
    <property type="project" value="UniProtKB-SubCell"/>
</dbReference>
<feature type="transmembrane region" description="Helical" evidence="5">
    <location>
        <begin position="131"/>
        <end position="150"/>
    </location>
</feature>
<feature type="transmembrane region" description="Helical" evidence="5">
    <location>
        <begin position="240"/>
        <end position="262"/>
    </location>
</feature>
<keyword evidence="5" id="KW-0520">NAD</keyword>